<dbReference type="AlphaFoldDB" id="A0A975BPC0"/>
<reference evidence="1" key="1">
    <citation type="journal article" date="2021" name="Microb. Physiol.">
        <title>Proteogenomic Insights into the Physiology of Marine, Sulfate-Reducing, Filamentous Desulfonema limicola and Desulfonema magnum.</title>
        <authorList>
            <person name="Schnaars V."/>
            <person name="Wohlbrand L."/>
            <person name="Scheve S."/>
            <person name="Hinrichs C."/>
            <person name="Reinhardt R."/>
            <person name="Rabus R."/>
        </authorList>
    </citation>
    <scope>NUCLEOTIDE SEQUENCE</scope>
    <source>
        <strain evidence="1">4be13</strain>
    </source>
</reference>
<gene>
    <name evidence="1" type="ORF">dnm_052770</name>
</gene>
<keyword evidence="2" id="KW-1185">Reference proteome</keyword>
<dbReference type="EMBL" id="CP061800">
    <property type="protein sequence ID" value="QTA89227.1"/>
    <property type="molecule type" value="Genomic_DNA"/>
</dbReference>
<sequence>MVKIAFAQEHENQQNKRNMRLYNMLDIDHFVEQAYYALSEDERKDIYERLVADSKRVADSGSEESGTPLHELFYIPFLPQDTELYNGFVVGFWNRLAEEFSEN</sequence>
<organism evidence="1 2">
    <name type="scientific">Desulfonema magnum</name>
    <dbReference type="NCBI Taxonomy" id="45655"/>
    <lineage>
        <taxon>Bacteria</taxon>
        <taxon>Pseudomonadati</taxon>
        <taxon>Thermodesulfobacteriota</taxon>
        <taxon>Desulfobacteria</taxon>
        <taxon>Desulfobacterales</taxon>
        <taxon>Desulfococcaceae</taxon>
        <taxon>Desulfonema</taxon>
    </lineage>
</organism>
<dbReference type="Proteomes" id="UP000663722">
    <property type="component" value="Chromosome"/>
</dbReference>
<name>A0A975BPC0_9BACT</name>
<evidence type="ECO:0000313" key="2">
    <source>
        <dbReference type="Proteomes" id="UP000663722"/>
    </source>
</evidence>
<protein>
    <submittedName>
        <fullName evidence="1">Uncharacterized protein</fullName>
    </submittedName>
</protein>
<evidence type="ECO:0000313" key="1">
    <source>
        <dbReference type="EMBL" id="QTA89227.1"/>
    </source>
</evidence>
<accession>A0A975BPC0</accession>
<dbReference type="KEGG" id="dmm:dnm_052770"/>
<proteinExistence type="predicted"/>